<dbReference type="Proteomes" id="UP001162131">
    <property type="component" value="Unassembled WGS sequence"/>
</dbReference>
<dbReference type="PANTHER" id="PTHR18916:SF85">
    <property type="entry name" value="TUBULIN-FOLDING COFACTOR B"/>
    <property type="match status" value="1"/>
</dbReference>
<gene>
    <name evidence="6" type="ORF">BSTOLATCC_MIC10054</name>
</gene>
<dbReference type="GO" id="GO:0007023">
    <property type="term" value="P:post-chaperonin tubulin folding pathway"/>
    <property type="evidence" value="ECO:0007669"/>
    <property type="project" value="InterPro"/>
</dbReference>
<dbReference type="EMBL" id="CAJZBQ010000011">
    <property type="protein sequence ID" value="CAG9314258.1"/>
    <property type="molecule type" value="Genomic_DNA"/>
</dbReference>
<dbReference type="SUPFAM" id="SSF74924">
    <property type="entry name" value="Cap-Gly domain"/>
    <property type="match status" value="1"/>
</dbReference>
<sequence>MQSTTVKLNITHSKRSMTAMEIRFDTSQTIASLKNNLSVRFGTAAEYMMLKLFNENGEVVANMSDNDAQLGTYNPHDFYVIHIIDLDPSTVNIDNLEEVPKYQISDEAYNQRDDTFRKFKEQQQKLHPDLVKPNKAPVDEEFQREFIDGIQVGNRCKINPGDKRGTVRYVGKIPEAQPGYWVGIELDEPLGKNDGCVKETRYFQTEKNHGIFVRPNSVEVGNFRPYGEDPDEL</sequence>
<dbReference type="InterPro" id="IPR029071">
    <property type="entry name" value="Ubiquitin-like_domsf"/>
</dbReference>
<dbReference type="Pfam" id="PF14560">
    <property type="entry name" value="Ubiquitin_2"/>
    <property type="match status" value="1"/>
</dbReference>
<name>A0AAU9IM71_9CILI</name>
<dbReference type="GO" id="GO:0035371">
    <property type="term" value="C:microtubule plus-end"/>
    <property type="evidence" value="ECO:0007669"/>
    <property type="project" value="TreeGrafter"/>
</dbReference>
<keyword evidence="2" id="KW-0963">Cytoplasm</keyword>
<dbReference type="PANTHER" id="PTHR18916">
    <property type="entry name" value="DYNACTIN 1-RELATED MICROTUBULE-BINDING"/>
    <property type="match status" value="1"/>
</dbReference>
<dbReference type="Pfam" id="PF01302">
    <property type="entry name" value="CAP_GLY"/>
    <property type="match status" value="1"/>
</dbReference>
<dbReference type="Gene3D" id="2.30.30.190">
    <property type="entry name" value="CAP Gly-rich-like domain"/>
    <property type="match status" value="1"/>
</dbReference>
<dbReference type="PROSITE" id="PS50245">
    <property type="entry name" value="CAP_GLY_2"/>
    <property type="match status" value="1"/>
</dbReference>
<evidence type="ECO:0000256" key="3">
    <source>
        <dbReference type="ARBA" id="ARBA00023186"/>
    </source>
</evidence>
<reference evidence="6" key="1">
    <citation type="submission" date="2021-09" db="EMBL/GenBank/DDBJ databases">
        <authorList>
            <consortium name="AG Swart"/>
            <person name="Singh M."/>
            <person name="Singh A."/>
            <person name="Seah K."/>
            <person name="Emmerich C."/>
        </authorList>
    </citation>
    <scope>NUCLEOTIDE SEQUENCE</scope>
    <source>
        <strain evidence="6">ATCC30299</strain>
    </source>
</reference>
<dbReference type="AlphaFoldDB" id="A0AAU9IM71"/>
<dbReference type="GO" id="GO:0043014">
    <property type="term" value="F:alpha-tubulin binding"/>
    <property type="evidence" value="ECO:0007669"/>
    <property type="project" value="InterPro"/>
</dbReference>
<keyword evidence="3" id="KW-0143">Chaperone</keyword>
<evidence type="ECO:0000256" key="4">
    <source>
        <dbReference type="ARBA" id="ARBA00025779"/>
    </source>
</evidence>
<dbReference type="SMART" id="SM01052">
    <property type="entry name" value="CAP_GLY"/>
    <property type="match status" value="1"/>
</dbReference>
<dbReference type="InterPro" id="IPR000626">
    <property type="entry name" value="Ubiquitin-like_dom"/>
</dbReference>
<evidence type="ECO:0000256" key="2">
    <source>
        <dbReference type="ARBA" id="ARBA00022490"/>
    </source>
</evidence>
<protein>
    <recommendedName>
        <fullName evidence="5">CAP-Gly domain-containing protein</fullName>
    </recommendedName>
</protein>
<accession>A0AAU9IM71</accession>
<proteinExistence type="inferred from homology"/>
<dbReference type="GO" id="GO:0031122">
    <property type="term" value="P:cytoplasmic microtubule organization"/>
    <property type="evidence" value="ECO:0007669"/>
    <property type="project" value="TreeGrafter"/>
</dbReference>
<dbReference type="InterPro" id="IPR045172">
    <property type="entry name" value="TBCB_Ubl"/>
</dbReference>
<evidence type="ECO:0000256" key="1">
    <source>
        <dbReference type="ARBA" id="ARBA00004496"/>
    </source>
</evidence>
<evidence type="ECO:0000313" key="7">
    <source>
        <dbReference type="Proteomes" id="UP001162131"/>
    </source>
</evidence>
<feature type="domain" description="CAP-Gly" evidence="5">
    <location>
        <begin position="172"/>
        <end position="214"/>
    </location>
</feature>
<dbReference type="CDD" id="cd01789">
    <property type="entry name" value="Ubl_TBCB"/>
    <property type="match status" value="1"/>
</dbReference>
<dbReference type="Gene3D" id="3.10.20.90">
    <property type="entry name" value="Phosphatidylinositol 3-kinase Catalytic Subunit, Chain A, domain 1"/>
    <property type="match status" value="1"/>
</dbReference>
<comment type="caution">
    <text evidence="6">The sequence shown here is derived from an EMBL/GenBank/DDBJ whole genome shotgun (WGS) entry which is preliminary data.</text>
</comment>
<dbReference type="GO" id="GO:0005634">
    <property type="term" value="C:nucleus"/>
    <property type="evidence" value="ECO:0007669"/>
    <property type="project" value="TreeGrafter"/>
</dbReference>
<dbReference type="SUPFAM" id="SSF54236">
    <property type="entry name" value="Ubiquitin-like"/>
    <property type="match status" value="1"/>
</dbReference>
<dbReference type="GO" id="GO:0007021">
    <property type="term" value="P:tubulin complex assembly"/>
    <property type="evidence" value="ECO:0007669"/>
    <property type="project" value="InterPro"/>
</dbReference>
<comment type="similarity">
    <text evidence="4">Belongs to the TBCB family.</text>
</comment>
<dbReference type="GO" id="GO:0051010">
    <property type="term" value="F:microtubule plus-end binding"/>
    <property type="evidence" value="ECO:0007669"/>
    <property type="project" value="TreeGrafter"/>
</dbReference>
<keyword evidence="7" id="KW-1185">Reference proteome</keyword>
<dbReference type="GO" id="GO:0005737">
    <property type="term" value="C:cytoplasm"/>
    <property type="evidence" value="ECO:0007669"/>
    <property type="project" value="UniProtKB-SubCell"/>
</dbReference>
<dbReference type="InterPro" id="IPR000938">
    <property type="entry name" value="CAP-Gly_domain"/>
</dbReference>
<dbReference type="InterPro" id="IPR036859">
    <property type="entry name" value="CAP-Gly_dom_sf"/>
</dbReference>
<evidence type="ECO:0000259" key="5">
    <source>
        <dbReference type="PROSITE" id="PS50245"/>
    </source>
</evidence>
<evidence type="ECO:0000313" key="6">
    <source>
        <dbReference type="EMBL" id="CAG9314258.1"/>
    </source>
</evidence>
<organism evidence="6 7">
    <name type="scientific">Blepharisma stoltei</name>
    <dbReference type="NCBI Taxonomy" id="1481888"/>
    <lineage>
        <taxon>Eukaryota</taxon>
        <taxon>Sar</taxon>
        <taxon>Alveolata</taxon>
        <taxon>Ciliophora</taxon>
        <taxon>Postciliodesmatophora</taxon>
        <taxon>Heterotrichea</taxon>
        <taxon>Heterotrichida</taxon>
        <taxon>Blepharismidae</taxon>
        <taxon>Blepharisma</taxon>
    </lineage>
</organism>
<comment type="subcellular location">
    <subcellularLocation>
        <location evidence="1">Cytoplasm</location>
    </subcellularLocation>
</comment>